<dbReference type="AlphaFoldDB" id="A0A381XRW4"/>
<dbReference type="Pfam" id="PF01722">
    <property type="entry name" value="BolA"/>
    <property type="match status" value="1"/>
</dbReference>
<dbReference type="SUPFAM" id="SSF82657">
    <property type="entry name" value="BolA-like"/>
    <property type="match status" value="1"/>
</dbReference>
<evidence type="ECO:0000256" key="1">
    <source>
        <dbReference type="ARBA" id="ARBA00005578"/>
    </source>
</evidence>
<evidence type="ECO:0008006" key="3">
    <source>
        <dbReference type="Google" id="ProtNLM"/>
    </source>
</evidence>
<dbReference type="GO" id="GO:0006351">
    <property type="term" value="P:DNA-templated transcription"/>
    <property type="evidence" value="ECO:0007669"/>
    <property type="project" value="TreeGrafter"/>
</dbReference>
<proteinExistence type="inferred from homology"/>
<dbReference type="PANTHER" id="PTHR46229:SF2">
    <property type="entry name" value="BOLA-LIKE PROTEIN 1"/>
    <property type="match status" value="1"/>
</dbReference>
<dbReference type="InterPro" id="IPR002634">
    <property type="entry name" value="BolA"/>
</dbReference>
<evidence type="ECO:0000313" key="2">
    <source>
        <dbReference type="EMBL" id="SVA67141.1"/>
    </source>
</evidence>
<gene>
    <name evidence="2" type="ORF">METZ01_LOCUS119995</name>
</gene>
<sequence>MMDPDAITLLIEQGLPGCQVEVKTDGQGHYEALVVTEQFQGKRSIARHQMVYGTLGALVGSEIHALALRTYTPEEWQSKAN</sequence>
<accession>A0A381XRW4</accession>
<dbReference type="Gene3D" id="3.30.300.90">
    <property type="entry name" value="BolA-like"/>
    <property type="match status" value="1"/>
</dbReference>
<dbReference type="InterPro" id="IPR050961">
    <property type="entry name" value="BolA/IbaG_stress_morph_reg"/>
</dbReference>
<dbReference type="PANTHER" id="PTHR46229">
    <property type="entry name" value="BOLA TRANSCRIPTION REGULATOR"/>
    <property type="match status" value="1"/>
</dbReference>
<dbReference type="PIRSF" id="PIRSF003113">
    <property type="entry name" value="BolA"/>
    <property type="match status" value="1"/>
</dbReference>
<reference evidence="2" key="1">
    <citation type="submission" date="2018-05" db="EMBL/GenBank/DDBJ databases">
        <authorList>
            <person name="Lanie J.A."/>
            <person name="Ng W.-L."/>
            <person name="Kazmierczak K.M."/>
            <person name="Andrzejewski T.M."/>
            <person name="Davidsen T.M."/>
            <person name="Wayne K.J."/>
            <person name="Tettelin H."/>
            <person name="Glass J.I."/>
            <person name="Rusch D."/>
            <person name="Podicherti R."/>
            <person name="Tsui H.-C.T."/>
            <person name="Winkler M.E."/>
        </authorList>
    </citation>
    <scope>NUCLEOTIDE SEQUENCE</scope>
</reference>
<dbReference type="EMBL" id="UINC01016054">
    <property type="protein sequence ID" value="SVA67141.1"/>
    <property type="molecule type" value="Genomic_DNA"/>
</dbReference>
<protein>
    <recommendedName>
        <fullName evidence="3">BolA family transcriptional regulator</fullName>
    </recommendedName>
</protein>
<dbReference type="GO" id="GO:0005829">
    <property type="term" value="C:cytosol"/>
    <property type="evidence" value="ECO:0007669"/>
    <property type="project" value="TreeGrafter"/>
</dbReference>
<organism evidence="2">
    <name type="scientific">marine metagenome</name>
    <dbReference type="NCBI Taxonomy" id="408172"/>
    <lineage>
        <taxon>unclassified sequences</taxon>
        <taxon>metagenomes</taxon>
        <taxon>ecological metagenomes</taxon>
    </lineage>
</organism>
<dbReference type="InterPro" id="IPR036065">
    <property type="entry name" value="BolA-like_sf"/>
</dbReference>
<name>A0A381XRW4_9ZZZZ</name>
<comment type="similarity">
    <text evidence="1">Belongs to the BolA/IbaG family.</text>
</comment>